<dbReference type="SUPFAM" id="SSF48366">
    <property type="entry name" value="Ras GEF"/>
    <property type="match status" value="1"/>
</dbReference>
<dbReference type="Pfam" id="PF00618">
    <property type="entry name" value="RasGEF_N"/>
    <property type="match status" value="1"/>
</dbReference>
<feature type="compositionally biased region" description="Low complexity" evidence="2">
    <location>
        <begin position="262"/>
        <end position="272"/>
    </location>
</feature>
<evidence type="ECO:0000256" key="1">
    <source>
        <dbReference type="PROSITE-ProRule" id="PRU00135"/>
    </source>
</evidence>
<organism evidence="4 5">
    <name type="scientific">Pteropus vampyrus</name>
    <name type="common">Large flying fox</name>
    <dbReference type="NCBI Taxonomy" id="132908"/>
    <lineage>
        <taxon>Eukaryota</taxon>
        <taxon>Metazoa</taxon>
        <taxon>Chordata</taxon>
        <taxon>Craniata</taxon>
        <taxon>Vertebrata</taxon>
        <taxon>Euteleostomi</taxon>
        <taxon>Mammalia</taxon>
        <taxon>Eutheria</taxon>
        <taxon>Laurasiatheria</taxon>
        <taxon>Chiroptera</taxon>
        <taxon>Yinpterochiroptera</taxon>
        <taxon>Pteropodoidea</taxon>
        <taxon>Pteropodidae</taxon>
        <taxon>Pteropodinae</taxon>
        <taxon>Pteropus</taxon>
    </lineage>
</organism>
<accession>A0A6P6C651</accession>
<evidence type="ECO:0000313" key="5">
    <source>
        <dbReference type="RefSeq" id="XP_023382851.1"/>
    </source>
</evidence>
<keyword evidence="1" id="KW-0344">Guanine-nucleotide releasing factor</keyword>
<dbReference type="InterPro" id="IPR000651">
    <property type="entry name" value="Ras-like_Gua-exchang_fac_N"/>
</dbReference>
<dbReference type="SMART" id="SM00229">
    <property type="entry name" value="RasGEFN"/>
    <property type="match status" value="1"/>
</dbReference>
<dbReference type="Proteomes" id="UP000515202">
    <property type="component" value="Unplaced"/>
</dbReference>
<dbReference type="Gene3D" id="1.20.870.10">
    <property type="entry name" value="Son of sevenless (SoS) protein Chain: S domain 1"/>
    <property type="match status" value="1"/>
</dbReference>
<dbReference type="CDD" id="cd06224">
    <property type="entry name" value="REM"/>
    <property type="match status" value="1"/>
</dbReference>
<sequence>MTSCFTLMFRGSGLQRRRSAFPRWCRRLWPFRRRSAWETQKDFGQAAPGQATSSTTRNVREELNDESLNSVPHQDGQAPHGSETAQPVLRGESELKNQPYKTSMVPSARARRLDGLIASLVPAFLGSDLTFVSAFLGTYKSFTTTQRVLDTLCARYGCIFPNSEGDGGPVDQVKGAIYSILGIWLDQHHEDFFQPPEFPCLRLLLAYIQLNFRGSSLEHQVQLLLSALTDLESPEAETEGPDEDQESMQEVTPTSSVVPCTESEASGGSASPEGEEAEWEDTPHAIPGMSGGSASPEGADGQQMACLGSSEALRARF</sequence>
<dbReference type="OrthoDB" id="9808898at2759"/>
<feature type="compositionally biased region" description="Acidic residues" evidence="2">
    <location>
        <begin position="232"/>
        <end position="247"/>
    </location>
</feature>
<dbReference type="KEGG" id="pvp:111735583"/>
<feature type="domain" description="N-terminal Ras-GEF" evidence="3">
    <location>
        <begin position="104"/>
        <end position="229"/>
    </location>
</feature>
<name>A0A6P6C651_PTEVA</name>
<evidence type="ECO:0000256" key="2">
    <source>
        <dbReference type="SAM" id="MobiDB-lite"/>
    </source>
</evidence>
<feature type="compositionally biased region" description="Polar residues" evidence="2">
    <location>
        <begin position="248"/>
        <end position="258"/>
    </location>
</feature>
<dbReference type="PROSITE" id="PS50212">
    <property type="entry name" value="RASGEF_NTER"/>
    <property type="match status" value="1"/>
</dbReference>
<protein>
    <submittedName>
        <fullName evidence="5">Ral guanine nucleotide dissociation stimulator-like</fullName>
    </submittedName>
</protein>
<dbReference type="AlphaFoldDB" id="A0A6P6C651"/>
<reference evidence="5" key="1">
    <citation type="submission" date="2025-08" db="UniProtKB">
        <authorList>
            <consortium name="RefSeq"/>
        </authorList>
    </citation>
    <scope>IDENTIFICATION</scope>
    <source>
        <tissue evidence="5">Kidney</tissue>
    </source>
</reference>
<dbReference type="PANTHER" id="PTHR46793">
    <property type="entry name" value="1700018F24RIK PROTEIN-RELATED-RELATED"/>
    <property type="match status" value="1"/>
</dbReference>
<keyword evidence="4" id="KW-1185">Reference proteome</keyword>
<dbReference type="PANTHER" id="PTHR46793:SF3">
    <property type="entry name" value="RIKEN CDNA 4930596D02 GENE"/>
    <property type="match status" value="1"/>
</dbReference>
<dbReference type="GeneID" id="111735583"/>
<gene>
    <name evidence="5" type="primary">LOC111735583</name>
</gene>
<dbReference type="RefSeq" id="XP_023382851.1">
    <property type="nucleotide sequence ID" value="XM_023527083.1"/>
</dbReference>
<dbReference type="GO" id="GO:0005085">
    <property type="term" value="F:guanyl-nucleotide exchange factor activity"/>
    <property type="evidence" value="ECO:0007669"/>
    <property type="project" value="UniProtKB-KW"/>
</dbReference>
<proteinExistence type="predicted"/>
<evidence type="ECO:0000259" key="3">
    <source>
        <dbReference type="PROSITE" id="PS50212"/>
    </source>
</evidence>
<dbReference type="InterPro" id="IPR023578">
    <property type="entry name" value="Ras_GEF_dom_sf"/>
</dbReference>
<feature type="region of interest" description="Disordered" evidence="2">
    <location>
        <begin position="66"/>
        <end position="101"/>
    </location>
</feature>
<evidence type="ECO:0000313" key="4">
    <source>
        <dbReference type="Proteomes" id="UP000515202"/>
    </source>
</evidence>
<feature type="region of interest" description="Disordered" evidence="2">
    <location>
        <begin position="232"/>
        <end position="317"/>
    </location>
</feature>